<dbReference type="PANTHER" id="PTHR30105">
    <property type="entry name" value="UNCHARACTERIZED YIBQ-RELATED"/>
    <property type="match status" value="1"/>
</dbReference>
<evidence type="ECO:0000313" key="3">
    <source>
        <dbReference type="Proteomes" id="UP000664761"/>
    </source>
</evidence>
<dbReference type="Gene3D" id="3.20.20.370">
    <property type="entry name" value="Glycoside hydrolase/deacetylase"/>
    <property type="match status" value="1"/>
</dbReference>
<dbReference type="Proteomes" id="UP000664761">
    <property type="component" value="Unassembled WGS sequence"/>
</dbReference>
<evidence type="ECO:0000256" key="1">
    <source>
        <dbReference type="SAM" id="Phobius"/>
    </source>
</evidence>
<dbReference type="InterPro" id="IPR011330">
    <property type="entry name" value="Glyco_hydro/deAcase_b/a-brl"/>
</dbReference>
<comment type="caution">
    <text evidence="2">The sequence shown here is derived from an EMBL/GenBank/DDBJ whole genome shotgun (WGS) entry which is preliminary data.</text>
</comment>
<sequence length="361" mass="39173">MSSPQTGKKMPEGQSRIDRLTASPVRVAVLCVAVLMISASGGILIGKILNPFAKSPEMLAVNALAAPTVTVEPILRDEVLVPESPYAFNNYPVNIPEPVRAEPEPAPAPADHAMPEEPENAEPAWKRYAALSPPLEGRPLIAIVIDDVGLSHRRVEELNDLPALLTLAFLPYAPSLQGKVELVRQHGNEVMLHLPMEPTDHHTDPGPDALLTTLSEEELKARTIRNLDKFEGYVGVNNHMGSRFTADGAAMAVVMDIMAERGLLFLDSKTTSASTGYRLAVERGMPSVKRDIFIDHIIDEVEILKQLAKVEATAERSGVAIAIGHPHLATIRALKKWLPEAKKKGFLFVPISAVTALTFKG</sequence>
<proteinExistence type="predicted"/>
<protein>
    <submittedName>
        <fullName evidence="2">Divergent polysaccharide deacetylase family protein</fullName>
    </submittedName>
</protein>
<dbReference type="RefSeq" id="WP_207047299.1">
    <property type="nucleotide sequence ID" value="NZ_JAFLNC010000005.1"/>
</dbReference>
<keyword evidence="1" id="KW-1133">Transmembrane helix</keyword>
<feature type="transmembrane region" description="Helical" evidence="1">
    <location>
        <begin position="27"/>
        <end position="49"/>
    </location>
</feature>
<reference evidence="2 3" key="1">
    <citation type="submission" date="2021-03" db="EMBL/GenBank/DDBJ databases">
        <title>Sneathiella sp. CAU 1612 isolated from Kang Won-do.</title>
        <authorList>
            <person name="Kim W."/>
        </authorList>
    </citation>
    <scope>NUCLEOTIDE SEQUENCE [LARGE SCALE GENOMIC DNA]</scope>
    <source>
        <strain evidence="2 3">CAU 1612</strain>
    </source>
</reference>
<dbReference type="SUPFAM" id="SSF88713">
    <property type="entry name" value="Glycoside hydrolase/deacetylase"/>
    <property type="match status" value="1"/>
</dbReference>
<keyword evidence="1" id="KW-0812">Transmembrane</keyword>
<accession>A0ABS3F8Z2</accession>
<dbReference type="CDD" id="cd10936">
    <property type="entry name" value="CE4_DAC2"/>
    <property type="match status" value="1"/>
</dbReference>
<dbReference type="PANTHER" id="PTHR30105:SF2">
    <property type="entry name" value="DIVERGENT POLYSACCHARIDE DEACETYLASE SUPERFAMILY"/>
    <property type="match status" value="1"/>
</dbReference>
<dbReference type="Pfam" id="PF04748">
    <property type="entry name" value="Polysacc_deac_2"/>
    <property type="match status" value="1"/>
</dbReference>
<organism evidence="2 3">
    <name type="scientific">Sneathiella sedimenti</name>
    <dbReference type="NCBI Taxonomy" id="2816034"/>
    <lineage>
        <taxon>Bacteria</taxon>
        <taxon>Pseudomonadati</taxon>
        <taxon>Pseudomonadota</taxon>
        <taxon>Alphaproteobacteria</taxon>
        <taxon>Sneathiellales</taxon>
        <taxon>Sneathiellaceae</taxon>
        <taxon>Sneathiella</taxon>
    </lineage>
</organism>
<dbReference type="EMBL" id="JAFLNC010000005">
    <property type="protein sequence ID" value="MBO0334983.1"/>
    <property type="molecule type" value="Genomic_DNA"/>
</dbReference>
<keyword evidence="1" id="KW-0472">Membrane</keyword>
<name>A0ABS3F8Z2_9PROT</name>
<gene>
    <name evidence="2" type="ORF">J0X12_15260</name>
</gene>
<keyword evidence="3" id="KW-1185">Reference proteome</keyword>
<dbReference type="InterPro" id="IPR006837">
    <property type="entry name" value="Divergent_DAC"/>
</dbReference>
<evidence type="ECO:0000313" key="2">
    <source>
        <dbReference type="EMBL" id="MBO0334983.1"/>
    </source>
</evidence>